<evidence type="ECO:0000313" key="2">
    <source>
        <dbReference type="EMBL" id="CAB1454227.1"/>
    </source>
</evidence>
<keyword evidence="3" id="KW-1185">Reference proteome</keyword>
<evidence type="ECO:0000313" key="3">
    <source>
        <dbReference type="Proteomes" id="UP001153269"/>
    </source>
</evidence>
<dbReference type="Proteomes" id="UP001153269">
    <property type="component" value="Unassembled WGS sequence"/>
</dbReference>
<feature type="region of interest" description="Disordered" evidence="1">
    <location>
        <begin position="81"/>
        <end position="109"/>
    </location>
</feature>
<organism evidence="2 3">
    <name type="scientific">Pleuronectes platessa</name>
    <name type="common">European plaice</name>
    <dbReference type="NCBI Taxonomy" id="8262"/>
    <lineage>
        <taxon>Eukaryota</taxon>
        <taxon>Metazoa</taxon>
        <taxon>Chordata</taxon>
        <taxon>Craniata</taxon>
        <taxon>Vertebrata</taxon>
        <taxon>Euteleostomi</taxon>
        <taxon>Actinopterygii</taxon>
        <taxon>Neopterygii</taxon>
        <taxon>Teleostei</taxon>
        <taxon>Neoteleostei</taxon>
        <taxon>Acanthomorphata</taxon>
        <taxon>Carangaria</taxon>
        <taxon>Pleuronectiformes</taxon>
        <taxon>Pleuronectoidei</taxon>
        <taxon>Pleuronectidae</taxon>
        <taxon>Pleuronectes</taxon>
    </lineage>
</organism>
<comment type="caution">
    <text evidence="2">The sequence shown here is derived from an EMBL/GenBank/DDBJ whole genome shotgun (WGS) entry which is preliminary data.</text>
</comment>
<evidence type="ECO:0000256" key="1">
    <source>
        <dbReference type="SAM" id="MobiDB-lite"/>
    </source>
</evidence>
<dbReference type="AlphaFoldDB" id="A0A9N7VRY1"/>
<sequence>MSAKASFRLGNDSTPGNSNRTPKESFEKKHYCKKNASTCFLKTAAGLPPLSVHRREEPHLPGVQVNAGDVYLTTCGRQKRTHGIPACSRRPSREPAAGSELLQRRAGSS</sequence>
<feature type="compositionally biased region" description="Polar residues" evidence="1">
    <location>
        <begin position="11"/>
        <end position="20"/>
    </location>
</feature>
<dbReference type="EMBL" id="CADEAL010004203">
    <property type="protein sequence ID" value="CAB1454227.1"/>
    <property type="molecule type" value="Genomic_DNA"/>
</dbReference>
<protein>
    <submittedName>
        <fullName evidence="2">Uncharacterized protein</fullName>
    </submittedName>
</protein>
<proteinExistence type="predicted"/>
<feature type="region of interest" description="Disordered" evidence="1">
    <location>
        <begin position="1"/>
        <end position="28"/>
    </location>
</feature>
<reference evidence="2" key="1">
    <citation type="submission" date="2020-03" db="EMBL/GenBank/DDBJ databases">
        <authorList>
            <person name="Weist P."/>
        </authorList>
    </citation>
    <scope>NUCLEOTIDE SEQUENCE</scope>
</reference>
<name>A0A9N7VRY1_PLEPL</name>
<accession>A0A9N7VRY1</accession>
<gene>
    <name evidence="2" type="ORF">PLEPLA_LOCUS41989</name>
</gene>